<feature type="domain" description="Tail sheath protein C-terminal" evidence="2">
    <location>
        <begin position="539"/>
        <end position="644"/>
    </location>
</feature>
<dbReference type="Gene3D" id="3.40.50.11780">
    <property type="match status" value="2"/>
</dbReference>
<evidence type="ECO:0000259" key="2">
    <source>
        <dbReference type="Pfam" id="PF17482"/>
    </source>
</evidence>
<sequence>MYNPETPGVYWRPLPSAQGPGEVRLDVPAFVGIAERGPLDKPVRVRNLREFEQHFGEPIDAGFLAYAVRAFFENEGQIAWIVRVASRDAATGAREAGATLLASATPAGPGTPYWSIRASSPGSWGNRLSVAVQPGRRTAARSVPGIRDAQRLKVTSVAGFEPDCLVRLTQGLSSQICTIADIDAASSHFSLLPSDPRRIRPWHQLLAGLDPALPIDIERLSATLIVKLDMRVIAEARDLSFVPDHPRYGPTLLALPVYPARPEHDRIAAAPFSIVIEALDDPGTALLPLMPTAQDLELEGGQDGLSSLSVSDFTGLAGSAVPTHYGLRGLATLENVAEPAILAIPDACIIPAPEIVLERLPVAAIDPCDPCGIPQLPAPLAKRPVPETPQIFSDEEIFAIQQAMVEHCESRRDRIALIDPPWTAIADKTLGIRGLETWRQLFDSNFAAFYAPWLKVVDPRDSRRTRTLPPSGHAAGQYAMSDHLGGIQFAPANRDIAWAQATSLTISDAAHGLLNRLGINVIRTGQGHAPRILGSRLMTSDAQLRDIPVRRTIILLRRAFERILRGFVFEPNAEDLRERLGLTIEIFMTGLWNQGAFAGTTAQEAFAVICDDTNNSAPDGDNGRLICDVAFAPVHPLEFVVLRIGVAGNEIETNERLMSIAGGVS</sequence>
<dbReference type="EMBL" id="SPQT01000002">
    <property type="protein sequence ID" value="TFV49635.1"/>
    <property type="molecule type" value="Genomic_DNA"/>
</dbReference>
<proteinExistence type="inferred from homology"/>
<dbReference type="InterPro" id="IPR020287">
    <property type="entry name" value="Tail_sheath_C"/>
</dbReference>
<dbReference type="PANTHER" id="PTHR35861:SF1">
    <property type="entry name" value="PHAGE TAIL SHEATH PROTEIN"/>
    <property type="match status" value="1"/>
</dbReference>
<comment type="caution">
    <text evidence="3">The sequence shown here is derived from an EMBL/GenBank/DDBJ whole genome shotgun (WGS) entry which is preliminary data.</text>
</comment>
<dbReference type="Pfam" id="PF17482">
    <property type="entry name" value="Phage_sheath_1C"/>
    <property type="match status" value="1"/>
</dbReference>
<name>A0A4Y9M3D3_9BRAD</name>
<evidence type="ECO:0000313" key="3">
    <source>
        <dbReference type="EMBL" id="TFV49635.1"/>
    </source>
</evidence>
<dbReference type="InterPro" id="IPR052042">
    <property type="entry name" value="Tail_sheath_structural"/>
</dbReference>
<dbReference type="Proteomes" id="UP000297966">
    <property type="component" value="Unassembled WGS sequence"/>
</dbReference>
<comment type="similarity">
    <text evidence="1">Belongs to the myoviridae tail sheath protein family.</text>
</comment>
<keyword evidence="4" id="KW-1185">Reference proteome</keyword>
<evidence type="ECO:0000313" key="4">
    <source>
        <dbReference type="Proteomes" id="UP000297966"/>
    </source>
</evidence>
<dbReference type="RefSeq" id="WP_135173282.1">
    <property type="nucleotide sequence ID" value="NZ_SPQT01000002.1"/>
</dbReference>
<dbReference type="AlphaFoldDB" id="A0A4Y9M3D3"/>
<protein>
    <submittedName>
        <fullName evidence="3">Phage tail sheath family protein</fullName>
    </submittedName>
</protein>
<organism evidence="3 4">
    <name type="scientific">Bradyrhizobium niftali</name>
    <dbReference type="NCBI Taxonomy" id="2560055"/>
    <lineage>
        <taxon>Bacteria</taxon>
        <taxon>Pseudomonadati</taxon>
        <taxon>Pseudomonadota</taxon>
        <taxon>Alphaproteobacteria</taxon>
        <taxon>Hyphomicrobiales</taxon>
        <taxon>Nitrobacteraceae</taxon>
        <taxon>Bradyrhizobium</taxon>
    </lineage>
</organism>
<accession>A0A4Y9M3D3</accession>
<evidence type="ECO:0000256" key="1">
    <source>
        <dbReference type="ARBA" id="ARBA00008005"/>
    </source>
</evidence>
<dbReference type="OrthoDB" id="9767864at2"/>
<dbReference type="PANTHER" id="PTHR35861">
    <property type="match status" value="1"/>
</dbReference>
<gene>
    <name evidence="3" type="ORF">E4K65_05390</name>
</gene>
<reference evidence="3 4" key="1">
    <citation type="submission" date="2019-03" db="EMBL/GenBank/DDBJ databases">
        <title>Bradyrhizobium diversity isolated from nodules of Chamaecrista fasciculata.</title>
        <authorList>
            <person name="Klepa M.S."/>
            <person name="Urquiaga M.O."/>
            <person name="Hungria M."/>
            <person name="Delamuta J.R."/>
        </authorList>
    </citation>
    <scope>NUCLEOTIDE SEQUENCE [LARGE SCALE GENOMIC DNA]</scope>
    <source>
        <strain evidence="3 4">CNPSo 3448</strain>
    </source>
</reference>